<organism evidence="2 3">
    <name type="scientific">Prorocentrum cordatum</name>
    <dbReference type="NCBI Taxonomy" id="2364126"/>
    <lineage>
        <taxon>Eukaryota</taxon>
        <taxon>Sar</taxon>
        <taxon>Alveolata</taxon>
        <taxon>Dinophyceae</taxon>
        <taxon>Prorocentrales</taxon>
        <taxon>Prorocentraceae</taxon>
        <taxon>Prorocentrum</taxon>
    </lineage>
</organism>
<keyword evidence="3" id="KW-1185">Reference proteome</keyword>
<dbReference type="EMBL" id="CAUYUJ010006208">
    <property type="protein sequence ID" value="CAK0816488.1"/>
    <property type="molecule type" value="Genomic_DNA"/>
</dbReference>
<gene>
    <name evidence="2" type="ORF">PCOR1329_LOCUS19435</name>
</gene>
<name>A0ABN9RBX9_9DINO</name>
<accession>A0ABN9RBX9</accession>
<feature type="non-terminal residue" evidence="2">
    <location>
        <position position="145"/>
    </location>
</feature>
<feature type="region of interest" description="Disordered" evidence="1">
    <location>
        <begin position="1"/>
        <end position="30"/>
    </location>
</feature>
<protein>
    <submittedName>
        <fullName evidence="2">Uncharacterized protein</fullName>
    </submittedName>
</protein>
<feature type="non-terminal residue" evidence="2">
    <location>
        <position position="1"/>
    </location>
</feature>
<comment type="caution">
    <text evidence="2">The sequence shown here is derived from an EMBL/GenBank/DDBJ whole genome shotgun (WGS) entry which is preliminary data.</text>
</comment>
<proteinExistence type="predicted"/>
<feature type="region of interest" description="Disordered" evidence="1">
    <location>
        <begin position="100"/>
        <end position="124"/>
    </location>
</feature>
<evidence type="ECO:0000256" key="1">
    <source>
        <dbReference type="SAM" id="MobiDB-lite"/>
    </source>
</evidence>
<reference evidence="2" key="1">
    <citation type="submission" date="2023-10" db="EMBL/GenBank/DDBJ databases">
        <authorList>
            <person name="Chen Y."/>
            <person name="Shah S."/>
            <person name="Dougan E. K."/>
            <person name="Thang M."/>
            <person name="Chan C."/>
        </authorList>
    </citation>
    <scope>NUCLEOTIDE SEQUENCE [LARGE SCALE GENOMIC DNA]</scope>
</reference>
<feature type="compositionally biased region" description="Low complexity" evidence="1">
    <location>
        <begin position="105"/>
        <end position="120"/>
    </location>
</feature>
<evidence type="ECO:0000313" key="3">
    <source>
        <dbReference type="Proteomes" id="UP001189429"/>
    </source>
</evidence>
<dbReference type="Proteomes" id="UP001189429">
    <property type="component" value="Unassembled WGS sequence"/>
</dbReference>
<evidence type="ECO:0000313" key="2">
    <source>
        <dbReference type="EMBL" id="CAK0816488.1"/>
    </source>
</evidence>
<sequence>GARREPGQRADLRAPKGGAELPGEAPGSQDHRMVLKLDDVIDWAVRFPRFLVSDRVAKRIGEKIKSRERPTVEEAAHLLRRRAELDDCNAGVIVDGLCKEREDGSSAASSRSNSRAADGAKAPSPAGALLCRHYETLRPVLAARV</sequence>
<feature type="compositionally biased region" description="Basic and acidic residues" evidence="1">
    <location>
        <begin position="1"/>
        <end position="14"/>
    </location>
</feature>